<dbReference type="GO" id="GO:0006313">
    <property type="term" value="P:DNA transposition"/>
    <property type="evidence" value="ECO:0007669"/>
    <property type="project" value="InterPro"/>
</dbReference>
<dbReference type="GO" id="GO:0004803">
    <property type="term" value="F:transposase activity"/>
    <property type="evidence" value="ECO:0007669"/>
    <property type="project" value="InterPro"/>
</dbReference>
<gene>
    <name evidence="3" type="ORF">C8D86_1611</name>
</gene>
<dbReference type="AlphaFoldDB" id="A0A370FXF6"/>
<dbReference type="GO" id="GO:0003677">
    <property type="term" value="F:DNA binding"/>
    <property type="evidence" value="ECO:0007669"/>
    <property type="project" value="InterPro"/>
</dbReference>
<dbReference type="Proteomes" id="UP000254720">
    <property type="component" value="Unassembled WGS sequence"/>
</dbReference>
<dbReference type="InterPro" id="IPR003346">
    <property type="entry name" value="Transposase_20"/>
</dbReference>
<dbReference type="InterPro" id="IPR047650">
    <property type="entry name" value="Transpos_IS110"/>
</dbReference>
<dbReference type="EMBL" id="QQAX01000061">
    <property type="protein sequence ID" value="RDI36317.1"/>
    <property type="molecule type" value="Genomic_DNA"/>
</dbReference>
<dbReference type="NCBIfam" id="NF033542">
    <property type="entry name" value="transpos_IS110"/>
    <property type="match status" value="1"/>
</dbReference>
<feature type="domain" description="Transposase IS116/IS110/IS902 C-terminal" evidence="2">
    <location>
        <begin position="230"/>
        <end position="309"/>
    </location>
</feature>
<comment type="caution">
    <text evidence="3">The sequence shown here is derived from an EMBL/GenBank/DDBJ whole genome shotgun (WGS) entry which is preliminary data.</text>
</comment>
<dbReference type="RefSeq" id="WP_197737807.1">
    <property type="nucleotide sequence ID" value="NZ_LR699114.1"/>
</dbReference>
<name>A0A370FXF6_9COXI</name>
<proteinExistence type="predicted"/>
<dbReference type="Pfam" id="PF01548">
    <property type="entry name" value="DEDD_Tnp_IS110"/>
    <property type="match status" value="1"/>
</dbReference>
<dbReference type="Pfam" id="PF02371">
    <property type="entry name" value="Transposase_20"/>
    <property type="match status" value="1"/>
</dbReference>
<evidence type="ECO:0000313" key="3">
    <source>
        <dbReference type="EMBL" id="RDI36317.1"/>
    </source>
</evidence>
<feature type="domain" description="Transposase IS110-like N-terminal" evidence="1">
    <location>
        <begin position="13"/>
        <end position="155"/>
    </location>
</feature>
<evidence type="ECO:0000259" key="2">
    <source>
        <dbReference type="Pfam" id="PF02371"/>
    </source>
</evidence>
<keyword evidence="4" id="KW-1185">Reference proteome</keyword>
<organism evidence="3 4">
    <name type="scientific">Aquicella lusitana</name>
    <dbReference type="NCBI Taxonomy" id="254246"/>
    <lineage>
        <taxon>Bacteria</taxon>
        <taxon>Pseudomonadati</taxon>
        <taxon>Pseudomonadota</taxon>
        <taxon>Gammaproteobacteria</taxon>
        <taxon>Legionellales</taxon>
        <taxon>Coxiellaceae</taxon>
        <taxon>Aquicella</taxon>
    </lineage>
</organism>
<accession>A0A370FXF6</accession>
<sequence>MKQYDYTGKEVYVGIDVHKKTYSCVIICEGEVVKRDTMPAKAEILVSYLKNTFSGAVIKTAYEAGFSGFHLHRYLVSHGINNIVVHPGSIEVASRDRVKTDKRDALKIALQLSAGRLHGIFVPSQEREEKRSMTRLRTNILKLRHQVGQQFKGLLFTQGLIEVEDDTVICPRWLSQKLSEVEQGNYSNDFCYSVHQYAEQWMQLTKRMKEIEARLEIQANDEKSLQMIYESVPGIGPIHARQLANELGNMIQFKNEKQLFSFTGLTPSEHSSGEHTRQGHITRQGNSVLRRIFIEAAWIAITKDPSLKEIFNRLSNNRGKKRAIVGVARRLAGRIRSCVLTGALYEIKPTQEACSLQEKVA</sequence>
<dbReference type="PANTHER" id="PTHR33055">
    <property type="entry name" value="TRANSPOSASE FOR INSERTION SEQUENCE ELEMENT IS1111A"/>
    <property type="match status" value="1"/>
</dbReference>
<evidence type="ECO:0000313" key="4">
    <source>
        <dbReference type="Proteomes" id="UP000254720"/>
    </source>
</evidence>
<evidence type="ECO:0000259" key="1">
    <source>
        <dbReference type="Pfam" id="PF01548"/>
    </source>
</evidence>
<protein>
    <submittedName>
        <fullName evidence="3">Transposase</fullName>
    </submittedName>
</protein>
<dbReference type="PANTHER" id="PTHR33055:SF3">
    <property type="entry name" value="PUTATIVE TRANSPOSASE FOR IS117-RELATED"/>
    <property type="match status" value="1"/>
</dbReference>
<reference evidence="3 4" key="1">
    <citation type="submission" date="2018-07" db="EMBL/GenBank/DDBJ databases">
        <title>Genomic Encyclopedia of Type Strains, Phase IV (KMG-IV): sequencing the most valuable type-strain genomes for metagenomic binning, comparative biology and taxonomic classification.</title>
        <authorList>
            <person name="Goeker M."/>
        </authorList>
    </citation>
    <scope>NUCLEOTIDE SEQUENCE [LARGE SCALE GENOMIC DNA]</scope>
    <source>
        <strain evidence="3 4">DSM 16500</strain>
    </source>
</reference>
<dbReference type="InterPro" id="IPR002525">
    <property type="entry name" value="Transp_IS110-like_N"/>
</dbReference>